<evidence type="ECO:0000313" key="4">
    <source>
        <dbReference type="Proteomes" id="UP001589610"/>
    </source>
</evidence>
<keyword evidence="2" id="KW-0472">Membrane</keyword>
<dbReference type="RefSeq" id="WP_386154012.1">
    <property type="nucleotide sequence ID" value="NZ_JBHMBS010000001.1"/>
</dbReference>
<reference evidence="3 4" key="1">
    <citation type="submission" date="2024-09" db="EMBL/GenBank/DDBJ databases">
        <authorList>
            <person name="Sun Q."/>
            <person name="Mori K."/>
        </authorList>
    </citation>
    <scope>NUCLEOTIDE SEQUENCE [LARGE SCALE GENOMIC DNA]</scope>
    <source>
        <strain evidence="3 4">JCM 3028</strain>
    </source>
</reference>
<feature type="transmembrane region" description="Helical" evidence="2">
    <location>
        <begin position="215"/>
        <end position="236"/>
    </location>
</feature>
<proteinExistence type="predicted"/>
<dbReference type="InterPro" id="IPR011701">
    <property type="entry name" value="MFS"/>
</dbReference>
<keyword evidence="2" id="KW-0812">Transmembrane</keyword>
<sequence>MNTSERTRLPGTVLLLCLSQIVGSLGLAAGATAGPLLAELITGSAAYGPTAMGALVTGSALAGPAAGTIMRRLGRVWGPAACNLCATAGAAVVVFSVNWGLASLLLGTVLLGAGTTGVMLGRYLATDLVDERRAPQAMGLAVAAVTVGAVLGPVLLGPTGVVAEAAGLPPQTGLHLLAVVVFPLASLILLRLRGGGGPEAPATGTPASGRGTGRLLPLLVLGTGNLSMVAIMGSVPNHLQHSGWDLQAVGMFAALHIGAMFAFAPVSAALCRRFGPRTVAPAAALCMTGSLAFGVLGGGVGSDLALLALVGVSWNLHLVSGSMWLVEVTPEPLRNRAEGLGELAMGAAAAAGSLGLAGPLLSLGGLPLLCLAMAAVNVATAVALAARARSRRTPAAPAPVSAVSADSPSRDLPRP</sequence>
<dbReference type="PANTHER" id="PTHR23534">
    <property type="entry name" value="MFS PERMEASE"/>
    <property type="match status" value="1"/>
</dbReference>
<evidence type="ECO:0000256" key="1">
    <source>
        <dbReference type="SAM" id="MobiDB-lite"/>
    </source>
</evidence>
<feature type="transmembrane region" description="Helical" evidence="2">
    <location>
        <begin position="248"/>
        <end position="271"/>
    </location>
</feature>
<organism evidence="3 4">
    <name type="scientific">Streptosporangium vulgare</name>
    <dbReference type="NCBI Taxonomy" id="46190"/>
    <lineage>
        <taxon>Bacteria</taxon>
        <taxon>Bacillati</taxon>
        <taxon>Actinomycetota</taxon>
        <taxon>Actinomycetes</taxon>
        <taxon>Streptosporangiales</taxon>
        <taxon>Streptosporangiaceae</taxon>
        <taxon>Streptosporangium</taxon>
    </lineage>
</organism>
<comment type="caution">
    <text evidence="3">The sequence shown here is derived from an EMBL/GenBank/DDBJ whole genome shotgun (WGS) entry which is preliminary data.</text>
</comment>
<evidence type="ECO:0000313" key="3">
    <source>
        <dbReference type="EMBL" id="MFB9674531.1"/>
    </source>
</evidence>
<gene>
    <name evidence="3" type="ORF">ACFFRH_03435</name>
</gene>
<dbReference type="EMBL" id="JBHMBS010000001">
    <property type="protein sequence ID" value="MFB9674531.1"/>
    <property type="molecule type" value="Genomic_DNA"/>
</dbReference>
<feature type="transmembrane region" description="Helical" evidence="2">
    <location>
        <begin position="340"/>
        <end position="360"/>
    </location>
</feature>
<evidence type="ECO:0000256" key="2">
    <source>
        <dbReference type="SAM" id="Phobius"/>
    </source>
</evidence>
<feature type="transmembrane region" description="Helical" evidence="2">
    <location>
        <begin position="137"/>
        <end position="156"/>
    </location>
</feature>
<feature type="transmembrane region" description="Helical" evidence="2">
    <location>
        <begin position="278"/>
        <end position="298"/>
    </location>
</feature>
<keyword evidence="4" id="KW-1185">Reference proteome</keyword>
<keyword evidence="2" id="KW-1133">Transmembrane helix</keyword>
<dbReference type="SUPFAM" id="SSF103473">
    <property type="entry name" value="MFS general substrate transporter"/>
    <property type="match status" value="1"/>
</dbReference>
<feature type="transmembrane region" description="Helical" evidence="2">
    <location>
        <begin position="304"/>
        <end position="328"/>
    </location>
</feature>
<dbReference type="Proteomes" id="UP001589610">
    <property type="component" value="Unassembled WGS sequence"/>
</dbReference>
<dbReference type="InterPro" id="IPR036259">
    <property type="entry name" value="MFS_trans_sf"/>
</dbReference>
<feature type="compositionally biased region" description="Low complexity" evidence="1">
    <location>
        <begin position="393"/>
        <end position="407"/>
    </location>
</feature>
<feature type="transmembrane region" description="Helical" evidence="2">
    <location>
        <begin position="76"/>
        <end position="95"/>
    </location>
</feature>
<dbReference type="PANTHER" id="PTHR23534:SF1">
    <property type="entry name" value="MAJOR FACILITATOR SUPERFAMILY PROTEIN"/>
    <property type="match status" value="1"/>
</dbReference>
<feature type="transmembrane region" description="Helical" evidence="2">
    <location>
        <begin position="101"/>
        <end position="125"/>
    </location>
</feature>
<dbReference type="Pfam" id="PF07690">
    <property type="entry name" value="MFS_1"/>
    <property type="match status" value="1"/>
</dbReference>
<name>A0ABV5T6L2_9ACTN</name>
<feature type="transmembrane region" description="Helical" evidence="2">
    <location>
        <begin position="176"/>
        <end position="194"/>
    </location>
</feature>
<feature type="transmembrane region" description="Helical" evidence="2">
    <location>
        <begin position="366"/>
        <end position="386"/>
    </location>
</feature>
<accession>A0ABV5T6L2</accession>
<feature type="region of interest" description="Disordered" evidence="1">
    <location>
        <begin position="393"/>
        <end position="415"/>
    </location>
</feature>
<dbReference type="Gene3D" id="1.20.1250.20">
    <property type="entry name" value="MFS general substrate transporter like domains"/>
    <property type="match status" value="2"/>
</dbReference>
<protein>
    <submittedName>
        <fullName evidence="3">MFS transporter</fullName>
    </submittedName>
</protein>
<feature type="transmembrane region" description="Helical" evidence="2">
    <location>
        <begin position="46"/>
        <end position="69"/>
    </location>
</feature>